<dbReference type="EMBL" id="CP042186">
    <property type="protein sequence ID" value="QDS68594.1"/>
    <property type="molecule type" value="Genomic_DNA"/>
</dbReference>
<dbReference type="Pfam" id="PF07690">
    <property type="entry name" value="MFS_1"/>
    <property type="match status" value="1"/>
</dbReference>
<accession>A0A517KYZ3</accession>
<evidence type="ECO:0000313" key="5">
    <source>
        <dbReference type="EMBL" id="QDS68594.1"/>
    </source>
</evidence>
<dbReference type="PANTHER" id="PTHR11360:SF287">
    <property type="entry name" value="MFS MONOCARBOXYLATE TRANSPORTER"/>
    <property type="match status" value="1"/>
</dbReference>
<dbReference type="PROSITE" id="PS50850">
    <property type="entry name" value="MFS"/>
    <property type="match status" value="1"/>
</dbReference>
<feature type="transmembrane region" description="Helical" evidence="3">
    <location>
        <begin position="354"/>
        <end position="376"/>
    </location>
</feature>
<feature type="transmembrane region" description="Helical" evidence="3">
    <location>
        <begin position="187"/>
        <end position="208"/>
    </location>
</feature>
<feature type="transmembrane region" description="Helical" evidence="3">
    <location>
        <begin position="155"/>
        <end position="175"/>
    </location>
</feature>
<evidence type="ECO:0000256" key="1">
    <source>
        <dbReference type="ARBA" id="ARBA00004141"/>
    </source>
</evidence>
<protein>
    <recommendedName>
        <fullName evidence="4">Major facilitator superfamily (MFS) profile domain-containing protein</fullName>
    </recommendedName>
</protein>
<evidence type="ECO:0000259" key="4">
    <source>
        <dbReference type="PROSITE" id="PS50850"/>
    </source>
</evidence>
<dbReference type="Gene3D" id="1.20.1250.20">
    <property type="entry name" value="MFS general substrate transporter like domains"/>
    <property type="match status" value="2"/>
</dbReference>
<gene>
    <name evidence="5" type="ORF">FKW77_000797</name>
</gene>
<keyword evidence="3" id="KW-1133">Transmembrane helix</keyword>
<dbReference type="Proteomes" id="UP000316270">
    <property type="component" value="Chromosome 2"/>
</dbReference>
<dbReference type="GO" id="GO:0022857">
    <property type="term" value="F:transmembrane transporter activity"/>
    <property type="evidence" value="ECO:0007669"/>
    <property type="project" value="InterPro"/>
</dbReference>
<keyword evidence="3" id="KW-0472">Membrane</keyword>
<evidence type="ECO:0000256" key="2">
    <source>
        <dbReference type="ARBA" id="ARBA00006727"/>
    </source>
</evidence>
<dbReference type="GO" id="GO:0016020">
    <property type="term" value="C:membrane"/>
    <property type="evidence" value="ECO:0007669"/>
    <property type="project" value="UniProtKB-SubCell"/>
</dbReference>
<dbReference type="AlphaFoldDB" id="A0A517KYZ3"/>
<feature type="transmembrane region" description="Helical" evidence="3">
    <location>
        <begin position="388"/>
        <end position="410"/>
    </location>
</feature>
<dbReference type="PANTHER" id="PTHR11360">
    <property type="entry name" value="MONOCARBOXYLATE TRANSPORTER"/>
    <property type="match status" value="1"/>
</dbReference>
<feature type="transmembrane region" description="Helical" evidence="3">
    <location>
        <begin position="131"/>
        <end position="149"/>
    </location>
</feature>
<dbReference type="InterPro" id="IPR036259">
    <property type="entry name" value="MFS_trans_sf"/>
</dbReference>
<keyword evidence="3" id="KW-0812">Transmembrane</keyword>
<evidence type="ECO:0000313" key="6">
    <source>
        <dbReference type="Proteomes" id="UP000316270"/>
    </source>
</evidence>
<feature type="transmembrane region" description="Helical" evidence="3">
    <location>
        <begin position="263"/>
        <end position="280"/>
    </location>
</feature>
<feature type="transmembrane region" description="Helical" evidence="3">
    <location>
        <begin position="99"/>
        <end position="119"/>
    </location>
</feature>
<keyword evidence="6" id="KW-1185">Reference proteome</keyword>
<feature type="transmembrane region" description="Helical" evidence="3">
    <location>
        <begin position="430"/>
        <end position="450"/>
    </location>
</feature>
<sequence>MSTTVTTTRTSFELQNWSEAGGITNPTSSARQEKTIANWEQEAHSSQQLDAVDGGFPAWRVLIGGFVFEALLWGFPVSFGVFQDYYSTLPQFAGSKNNIALIGAIAQGSCYLGAPFSAALTKRFPRYQRQIIWLAWPLCIGGLVAASYANTIGGLIATQGIMYGVGFITLTYPIISMINEYWIARKGMAFGLISAASGASGAVMPFIIQALLARYGYKTTLRAIAVAMAVLTGPLLPVFKGRLPPPEHSQAAKTNWSFVHKPLFYVYGLSTLLYGLGFFFPLLHLPSYATSLGLSATQGALLLSIMSIAQVLGQFFFGYLSDRNISVGVLCSICMIVSTIVVFSAWGAAKALPLLVIFTIVYGFFASAFSTMRVAMGKAVSDDLSSVVATYSVFVFLQGIGNILAGPLSAVLLAHTVTKSEYGIERYKNMIIFTGACMFGSAAVIAIWWCRPSIVRKLVSALPRG</sequence>
<feature type="domain" description="Major facilitator superfamily (MFS) profile" evidence="4">
    <location>
        <begin position="263"/>
        <end position="465"/>
    </location>
</feature>
<feature type="transmembrane region" description="Helical" evidence="3">
    <location>
        <begin position="58"/>
        <end position="79"/>
    </location>
</feature>
<dbReference type="SUPFAM" id="SSF103473">
    <property type="entry name" value="MFS general substrate transporter"/>
    <property type="match status" value="1"/>
</dbReference>
<organism evidence="5 6">
    <name type="scientific">Venturia effusa</name>
    <dbReference type="NCBI Taxonomy" id="50376"/>
    <lineage>
        <taxon>Eukaryota</taxon>
        <taxon>Fungi</taxon>
        <taxon>Dikarya</taxon>
        <taxon>Ascomycota</taxon>
        <taxon>Pezizomycotina</taxon>
        <taxon>Dothideomycetes</taxon>
        <taxon>Pleosporomycetidae</taxon>
        <taxon>Venturiales</taxon>
        <taxon>Venturiaceae</taxon>
        <taxon>Venturia</taxon>
    </lineage>
</organism>
<proteinExistence type="inferred from homology"/>
<evidence type="ECO:0000256" key="3">
    <source>
        <dbReference type="SAM" id="Phobius"/>
    </source>
</evidence>
<dbReference type="OrthoDB" id="2213137at2759"/>
<feature type="transmembrane region" description="Helical" evidence="3">
    <location>
        <begin position="220"/>
        <end position="239"/>
    </location>
</feature>
<reference evidence="5 6" key="1">
    <citation type="submission" date="2019-07" db="EMBL/GenBank/DDBJ databases">
        <title>Finished genome of Venturia effusa.</title>
        <authorList>
            <person name="Young C.A."/>
            <person name="Cox M.P."/>
            <person name="Ganley A.R.D."/>
            <person name="David W.J."/>
        </authorList>
    </citation>
    <scope>NUCLEOTIDE SEQUENCE [LARGE SCALE GENOMIC DNA]</scope>
    <source>
        <strain evidence="6">albino</strain>
    </source>
</reference>
<dbReference type="InterPro" id="IPR011701">
    <property type="entry name" value="MFS"/>
</dbReference>
<dbReference type="InterPro" id="IPR020846">
    <property type="entry name" value="MFS_dom"/>
</dbReference>
<feature type="transmembrane region" description="Helical" evidence="3">
    <location>
        <begin position="300"/>
        <end position="320"/>
    </location>
</feature>
<comment type="subcellular location">
    <subcellularLocation>
        <location evidence="1">Membrane</location>
        <topology evidence="1">Multi-pass membrane protein</topology>
    </subcellularLocation>
</comment>
<feature type="transmembrane region" description="Helical" evidence="3">
    <location>
        <begin position="327"/>
        <end position="348"/>
    </location>
</feature>
<name>A0A517KYZ3_9PEZI</name>
<comment type="similarity">
    <text evidence="2">Belongs to the major facilitator superfamily. Monocarboxylate porter (TC 2.A.1.13) family.</text>
</comment>
<dbReference type="InterPro" id="IPR050327">
    <property type="entry name" value="Proton-linked_MCT"/>
</dbReference>